<sequence>MRAERGMSSISVIFLVALFGFMLIGAFRVIPVYSEYAEVKNAVAEIARDPSRAESEVRREFRNRAVVADISSVKDTDLFIVSGGNFLTVRAKYRREVPLVANVKLAFDFDTQAGKGPAVQ</sequence>
<keyword evidence="1" id="KW-1133">Transmembrane helix</keyword>
<proteinExistence type="predicted"/>
<dbReference type="OrthoDB" id="9133279at2"/>
<evidence type="ECO:0000313" key="2">
    <source>
        <dbReference type="EMBL" id="AXK39915.1"/>
    </source>
</evidence>
<accession>A0A345Y7L3</accession>
<feature type="transmembrane region" description="Helical" evidence="1">
    <location>
        <begin position="12"/>
        <end position="33"/>
    </location>
</feature>
<dbReference type="Pfam" id="PF16137">
    <property type="entry name" value="DUF4845"/>
    <property type="match status" value="1"/>
</dbReference>
<evidence type="ECO:0000313" key="3">
    <source>
        <dbReference type="Proteomes" id="UP000254537"/>
    </source>
</evidence>
<reference evidence="2 3" key="1">
    <citation type="submission" date="2018-07" db="EMBL/GenBank/DDBJ databases">
        <title>Crenobacter cavernae sp. nov., isolated from a karst cave.</title>
        <authorList>
            <person name="Zhu H."/>
        </authorList>
    </citation>
    <scope>NUCLEOTIDE SEQUENCE [LARGE SCALE GENOMIC DNA]</scope>
    <source>
        <strain evidence="2 3">K1W11S-77</strain>
    </source>
</reference>
<dbReference type="KEGG" id="ccah:DWG20_10935"/>
<dbReference type="EMBL" id="CP031337">
    <property type="protein sequence ID" value="AXK39915.1"/>
    <property type="molecule type" value="Genomic_DNA"/>
</dbReference>
<dbReference type="Proteomes" id="UP000254537">
    <property type="component" value="Chromosome"/>
</dbReference>
<protein>
    <submittedName>
        <fullName evidence="2">DUF4845 domain-containing protein</fullName>
    </submittedName>
</protein>
<organism evidence="2 3">
    <name type="scientific">Crenobacter cavernae</name>
    <dbReference type="NCBI Taxonomy" id="2290923"/>
    <lineage>
        <taxon>Bacteria</taxon>
        <taxon>Pseudomonadati</taxon>
        <taxon>Pseudomonadota</taxon>
        <taxon>Betaproteobacteria</taxon>
        <taxon>Neisseriales</taxon>
        <taxon>Neisseriaceae</taxon>
        <taxon>Crenobacter</taxon>
    </lineage>
</organism>
<evidence type="ECO:0000256" key="1">
    <source>
        <dbReference type="SAM" id="Phobius"/>
    </source>
</evidence>
<keyword evidence="1" id="KW-0812">Transmembrane</keyword>
<dbReference type="InterPro" id="IPR032314">
    <property type="entry name" value="DUF4845"/>
</dbReference>
<keyword evidence="1" id="KW-0472">Membrane</keyword>
<dbReference type="AlphaFoldDB" id="A0A345Y7L3"/>
<name>A0A345Y7L3_9NEIS</name>
<gene>
    <name evidence="2" type="ORF">DWG20_10935</name>
</gene>